<keyword evidence="4 5" id="KW-0472">Membrane</keyword>
<evidence type="ECO:0000256" key="5">
    <source>
        <dbReference type="SAM" id="Phobius"/>
    </source>
</evidence>
<name>A0A662DEN1_UNCAE</name>
<gene>
    <name evidence="6" type="ORF">DRJ04_04525</name>
</gene>
<proteinExistence type="predicted"/>
<feature type="transmembrane region" description="Helical" evidence="5">
    <location>
        <begin position="222"/>
        <end position="239"/>
    </location>
</feature>
<dbReference type="Proteomes" id="UP000280417">
    <property type="component" value="Unassembled WGS sequence"/>
</dbReference>
<feature type="transmembrane region" description="Helical" evidence="5">
    <location>
        <begin position="62"/>
        <end position="83"/>
    </location>
</feature>
<dbReference type="Pfam" id="PF00146">
    <property type="entry name" value="NADHdh"/>
    <property type="match status" value="1"/>
</dbReference>
<evidence type="ECO:0000256" key="2">
    <source>
        <dbReference type="ARBA" id="ARBA00022692"/>
    </source>
</evidence>
<feature type="transmembrane region" description="Helical" evidence="5">
    <location>
        <begin position="245"/>
        <end position="263"/>
    </location>
</feature>
<dbReference type="PANTHER" id="PTHR43359:SF1">
    <property type="entry name" value="FORMATE HYDROGENLYASE SUBUNIT 4-RELATED"/>
    <property type="match status" value="1"/>
</dbReference>
<feature type="transmembrane region" description="Helical" evidence="5">
    <location>
        <begin position="6"/>
        <end position="25"/>
    </location>
</feature>
<accession>A0A662DEN1</accession>
<keyword evidence="3 5" id="KW-1133">Transmembrane helix</keyword>
<dbReference type="EMBL" id="QMQA01000103">
    <property type="protein sequence ID" value="RLE13318.1"/>
    <property type="molecule type" value="Genomic_DNA"/>
</dbReference>
<organism evidence="6 7">
    <name type="scientific">Aerophobetes bacterium</name>
    <dbReference type="NCBI Taxonomy" id="2030807"/>
    <lineage>
        <taxon>Bacteria</taxon>
        <taxon>Candidatus Aerophobota</taxon>
    </lineage>
</organism>
<feature type="transmembrane region" description="Helical" evidence="5">
    <location>
        <begin position="133"/>
        <end position="150"/>
    </location>
</feature>
<evidence type="ECO:0000256" key="1">
    <source>
        <dbReference type="ARBA" id="ARBA00004141"/>
    </source>
</evidence>
<dbReference type="InterPro" id="IPR052561">
    <property type="entry name" value="ComplexI_Subunit1"/>
</dbReference>
<dbReference type="GO" id="GO:0005886">
    <property type="term" value="C:plasma membrane"/>
    <property type="evidence" value="ECO:0007669"/>
    <property type="project" value="TreeGrafter"/>
</dbReference>
<reference evidence="6 7" key="1">
    <citation type="submission" date="2018-06" db="EMBL/GenBank/DDBJ databases">
        <title>Extensive metabolic versatility and redundancy in microbially diverse, dynamic hydrothermal sediments.</title>
        <authorList>
            <person name="Dombrowski N."/>
            <person name="Teske A."/>
            <person name="Baker B.J."/>
        </authorList>
    </citation>
    <scope>NUCLEOTIDE SEQUENCE [LARGE SCALE GENOMIC DNA]</scope>
    <source>
        <strain evidence="6">B3_G15</strain>
    </source>
</reference>
<evidence type="ECO:0000313" key="7">
    <source>
        <dbReference type="Proteomes" id="UP000280417"/>
    </source>
</evidence>
<comment type="caution">
    <text evidence="6">The sequence shown here is derived from an EMBL/GenBank/DDBJ whole genome shotgun (WGS) entry which is preliminary data.</text>
</comment>
<evidence type="ECO:0000256" key="4">
    <source>
        <dbReference type="ARBA" id="ARBA00023136"/>
    </source>
</evidence>
<feature type="transmembrane region" description="Helical" evidence="5">
    <location>
        <begin position="165"/>
        <end position="187"/>
    </location>
</feature>
<protein>
    <submittedName>
        <fullName evidence="6">Proton-conducting membrane transporter</fullName>
    </submittedName>
</protein>
<keyword evidence="2 5" id="KW-0812">Transmembrane</keyword>
<sequence length="293" mass="32449">MVIKAVWIIVLPIVAFIIGIFFLGLQRKIIARIHRRYGPPIYQPIIDVIKLINQESISHGKLFDMGVILSLAGSIILVLFIPFGEIAPLSGSGDFLVVLYLMLLVPLGIALSGGEGANPNISIGISRKMMLSLGYEVPFLFSILAVMTYYKTTSLVKVVGFQQSSLWGIIHLPLPAIAYFMILPAMLEMRPFDIVSAPQEIASGPAVEYGGRYLALTTIEHAFHIFIVIALFVDLFLGGGNPFTFFVKMLVVFLLGLFIHAVFPRFRIDQAIKYCWKWPTILALAGLIIARII</sequence>
<evidence type="ECO:0000313" key="6">
    <source>
        <dbReference type="EMBL" id="RLE13318.1"/>
    </source>
</evidence>
<comment type="subcellular location">
    <subcellularLocation>
        <location evidence="1">Membrane</location>
        <topology evidence="1">Multi-pass membrane protein</topology>
    </subcellularLocation>
</comment>
<evidence type="ECO:0000256" key="3">
    <source>
        <dbReference type="ARBA" id="ARBA00022989"/>
    </source>
</evidence>
<dbReference type="InterPro" id="IPR001694">
    <property type="entry name" value="NADH_UbQ_OxRdtase_su1/FPO"/>
</dbReference>
<dbReference type="AlphaFoldDB" id="A0A662DEN1"/>
<dbReference type="PANTHER" id="PTHR43359">
    <property type="entry name" value="FORMATE HYDROGENLYASE SUBUNIT 4"/>
    <property type="match status" value="1"/>
</dbReference>
<feature type="transmembrane region" description="Helical" evidence="5">
    <location>
        <begin position="95"/>
        <end position="112"/>
    </location>
</feature>